<sequence>MKEDQEQGYCCRFCHKRFHSGMSLGGHMRSHMKMNSGAKDEKLLLEKAKTDGNETGGDNSSKSKQKSSSYKGLEAGGHVGYGLRENPKKTWRISNSGNLQNGKVCKECGKEFQSERALYGHMRCHSGRFSRIFGEENSWRGGAGTHKRVLGSQSENEGTGLKTRRRRRRSKRTRYGDSQSFSVVCASSSVSEIDQEQEDGAISLMMLSRGFGYWGIEHSIAPESSGNDSVVLEVRSWRITKVITRKDGDFFHKGDGLEKMKEVIEEKEHCNKSDADNAWSHQEESEFGVSGSGFLIDRAKKVELDASEDGFVGDFKFMNAKVYGSDTEFTDDEMGYDVSDVELGKDSRKKVRPVCSDIELGKNSFAATPTNSEVAELGMDLSMGSKFNRVGSEFRKYITPKRAKHNACNVEIGRASPKIRHGASGNGLGKDQYNKSRFICTSCNKSFQSYQALGGHRASHKRIKGCFTSGIENRENSIETDILPDQAFEEKPKSGKIEDQIDRRRINVKNNAPKKTKVHECPICFKVFASGQALGGHKRVHVGGNSDARGDACQTIMIQQQLPQIPDLLDLNISTPVKEETKGHIGFNSWLVGSNHKHEPLVELMSS</sequence>
<proteinExistence type="predicted"/>
<accession>A0ACC2M4A0</accession>
<reference evidence="1 2" key="1">
    <citation type="journal article" date="2022" name="Hortic Res">
        <title>A haplotype resolved chromosomal level avocado genome allows analysis of novel avocado genes.</title>
        <authorList>
            <person name="Nath O."/>
            <person name="Fletcher S.J."/>
            <person name="Hayward A."/>
            <person name="Shaw L.M."/>
            <person name="Masouleh A.K."/>
            <person name="Furtado A."/>
            <person name="Henry R.J."/>
            <person name="Mitter N."/>
        </authorList>
    </citation>
    <scope>NUCLEOTIDE SEQUENCE [LARGE SCALE GENOMIC DNA]</scope>
    <source>
        <strain evidence="2">cv. Hass</strain>
    </source>
</reference>
<dbReference type="EMBL" id="CM056813">
    <property type="protein sequence ID" value="KAJ8640429.1"/>
    <property type="molecule type" value="Genomic_DNA"/>
</dbReference>
<evidence type="ECO:0000313" key="1">
    <source>
        <dbReference type="EMBL" id="KAJ8640429.1"/>
    </source>
</evidence>
<protein>
    <submittedName>
        <fullName evidence="1">Uncharacterized protein</fullName>
    </submittedName>
</protein>
<keyword evidence="2" id="KW-1185">Reference proteome</keyword>
<name>A0ACC2M4A0_PERAE</name>
<evidence type="ECO:0000313" key="2">
    <source>
        <dbReference type="Proteomes" id="UP001234297"/>
    </source>
</evidence>
<comment type="caution">
    <text evidence="1">The sequence shown here is derived from an EMBL/GenBank/DDBJ whole genome shotgun (WGS) entry which is preliminary data.</text>
</comment>
<organism evidence="1 2">
    <name type="scientific">Persea americana</name>
    <name type="common">Avocado</name>
    <dbReference type="NCBI Taxonomy" id="3435"/>
    <lineage>
        <taxon>Eukaryota</taxon>
        <taxon>Viridiplantae</taxon>
        <taxon>Streptophyta</taxon>
        <taxon>Embryophyta</taxon>
        <taxon>Tracheophyta</taxon>
        <taxon>Spermatophyta</taxon>
        <taxon>Magnoliopsida</taxon>
        <taxon>Magnoliidae</taxon>
        <taxon>Laurales</taxon>
        <taxon>Lauraceae</taxon>
        <taxon>Persea</taxon>
    </lineage>
</organism>
<gene>
    <name evidence="1" type="ORF">MRB53_017123</name>
</gene>
<dbReference type="Proteomes" id="UP001234297">
    <property type="component" value="Chromosome 5"/>
</dbReference>